<evidence type="ECO:0000256" key="1">
    <source>
        <dbReference type="SAM" id="MobiDB-lite"/>
    </source>
</evidence>
<dbReference type="eggNOG" id="ENOG502S3Y7">
    <property type="taxonomic scope" value="Eukaryota"/>
</dbReference>
<dbReference type="Proteomes" id="UP000013827">
    <property type="component" value="Unassembled WGS sequence"/>
</dbReference>
<dbReference type="AlphaFoldDB" id="A0A0D3KPV0"/>
<dbReference type="EnsemblProtists" id="EOD37785">
    <property type="protein sequence ID" value="EOD37785"/>
    <property type="gene ID" value="EMIHUDRAFT_440256"/>
</dbReference>
<organism evidence="2 3">
    <name type="scientific">Emiliania huxleyi (strain CCMP1516)</name>
    <dbReference type="NCBI Taxonomy" id="280463"/>
    <lineage>
        <taxon>Eukaryota</taxon>
        <taxon>Haptista</taxon>
        <taxon>Haptophyta</taxon>
        <taxon>Prymnesiophyceae</taxon>
        <taxon>Isochrysidales</taxon>
        <taxon>Noelaerhabdaceae</taxon>
        <taxon>Emiliania</taxon>
    </lineage>
</organism>
<feature type="region of interest" description="Disordered" evidence="1">
    <location>
        <begin position="215"/>
        <end position="280"/>
    </location>
</feature>
<evidence type="ECO:0000313" key="2">
    <source>
        <dbReference type="EnsemblProtists" id="EOD37785"/>
    </source>
</evidence>
<reference evidence="2" key="2">
    <citation type="submission" date="2024-10" db="UniProtKB">
        <authorList>
            <consortium name="EnsemblProtists"/>
        </authorList>
    </citation>
    <scope>IDENTIFICATION</scope>
</reference>
<reference evidence="3" key="1">
    <citation type="journal article" date="2013" name="Nature">
        <title>Pan genome of the phytoplankton Emiliania underpins its global distribution.</title>
        <authorList>
            <person name="Read B.A."/>
            <person name="Kegel J."/>
            <person name="Klute M.J."/>
            <person name="Kuo A."/>
            <person name="Lefebvre S.C."/>
            <person name="Maumus F."/>
            <person name="Mayer C."/>
            <person name="Miller J."/>
            <person name="Monier A."/>
            <person name="Salamov A."/>
            <person name="Young J."/>
            <person name="Aguilar M."/>
            <person name="Claverie J.M."/>
            <person name="Frickenhaus S."/>
            <person name="Gonzalez K."/>
            <person name="Herman E.K."/>
            <person name="Lin Y.C."/>
            <person name="Napier J."/>
            <person name="Ogata H."/>
            <person name="Sarno A.F."/>
            <person name="Shmutz J."/>
            <person name="Schroeder D."/>
            <person name="de Vargas C."/>
            <person name="Verret F."/>
            <person name="von Dassow P."/>
            <person name="Valentin K."/>
            <person name="Van de Peer Y."/>
            <person name="Wheeler G."/>
            <person name="Dacks J.B."/>
            <person name="Delwiche C.F."/>
            <person name="Dyhrman S.T."/>
            <person name="Glockner G."/>
            <person name="John U."/>
            <person name="Richards T."/>
            <person name="Worden A.Z."/>
            <person name="Zhang X."/>
            <person name="Grigoriev I.V."/>
            <person name="Allen A.E."/>
            <person name="Bidle K."/>
            <person name="Borodovsky M."/>
            <person name="Bowler C."/>
            <person name="Brownlee C."/>
            <person name="Cock J.M."/>
            <person name="Elias M."/>
            <person name="Gladyshev V.N."/>
            <person name="Groth M."/>
            <person name="Guda C."/>
            <person name="Hadaegh A."/>
            <person name="Iglesias-Rodriguez M.D."/>
            <person name="Jenkins J."/>
            <person name="Jones B.M."/>
            <person name="Lawson T."/>
            <person name="Leese F."/>
            <person name="Lindquist E."/>
            <person name="Lobanov A."/>
            <person name="Lomsadze A."/>
            <person name="Malik S.B."/>
            <person name="Marsh M.E."/>
            <person name="Mackinder L."/>
            <person name="Mock T."/>
            <person name="Mueller-Roeber B."/>
            <person name="Pagarete A."/>
            <person name="Parker M."/>
            <person name="Probert I."/>
            <person name="Quesneville H."/>
            <person name="Raines C."/>
            <person name="Rensing S.A."/>
            <person name="Riano-Pachon D.M."/>
            <person name="Richier S."/>
            <person name="Rokitta S."/>
            <person name="Shiraiwa Y."/>
            <person name="Soanes D.M."/>
            <person name="van der Giezen M."/>
            <person name="Wahlund T.M."/>
            <person name="Williams B."/>
            <person name="Wilson W."/>
            <person name="Wolfe G."/>
            <person name="Wurch L.L."/>
        </authorList>
    </citation>
    <scope>NUCLEOTIDE SEQUENCE</scope>
</reference>
<proteinExistence type="predicted"/>
<protein>
    <recommendedName>
        <fullName evidence="4">START domain-containing protein</fullName>
    </recommendedName>
</protein>
<dbReference type="GeneID" id="17283055"/>
<feature type="compositionally biased region" description="Low complexity" evidence="1">
    <location>
        <begin position="235"/>
        <end position="253"/>
    </location>
</feature>
<evidence type="ECO:0000313" key="3">
    <source>
        <dbReference type="Proteomes" id="UP000013827"/>
    </source>
</evidence>
<dbReference type="KEGG" id="ehx:EMIHUDRAFT_440256"/>
<feature type="compositionally biased region" description="Basic and acidic residues" evidence="1">
    <location>
        <begin position="266"/>
        <end position="279"/>
    </location>
</feature>
<dbReference type="CDD" id="cd07812">
    <property type="entry name" value="SRPBCC"/>
    <property type="match status" value="1"/>
</dbReference>
<name>A0A0D3KPV0_EMIH1</name>
<dbReference type="InterPro" id="IPR023393">
    <property type="entry name" value="START-like_dom_sf"/>
</dbReference>
<keyword evidence="3" id="KW-1185">Reference proteome</keyword>
<dbReference type="Gene3D" id="3.30.530.20">
    <property type="match status" value="1"/>
</dbReference>
<evidence type="ECO:0008006" key="4">
    <source>
        <dbReference type="Google" id="ProtNLM"/>
    </source>
</evidence>
<dbReference type="RefSeq" id="XP_005790214.1">
    <property type="nucleotide sequence ID" value="XM_005790157.1"/>
</dbReference>
<dbReference type="SUPFAM" id="SSF55961">
    <property type="entry name" value="Bet v1-like"/>
    <property type="match status" value="1"/>
</dbReference>
<dbReference type="HOGENOM" id="CLU_784355_0_0_1"/>
<accession>A0A0D3KPV0</accession>
<dbReference type="PaxDb" id="2903-EOD37785"/>
<sequence length="354" mass="39965">MLTLSLAVAAAAENEPHYHNGKLTRYEIGPPSVLLSRSDEERLSSGKPVMQAMETGIVGARRLLMVQDIAAPPNVVMDRIMDLAHYDKMVDGVTRNVEYNREQEGGLQRIKTTYDIAVLHMKMRYFMEHEYDPEKRCMTFHLDYSRRSDIDDSVGYWYVEPGAGRASSRVYYSCECKLRGWVPSPVYNVLTKEALSKATTWVAKESVKEWRNQQQNDGLLQFVTGPPPDSRPTLSPDSSASGVPPPSASSATAGLDGSSLPRRARRSEPPPPRRRDLNSRRGPFHVCRVRLEGWRGEGAGAFLYSGMWGEYGYGRGGKVRRSPDEYRRTREADAHATLWHTFTITFHFLYATAL</sequence>